<reference evidence="6" key="1">
    <citation type="journal article" date="2006" name="Science">
        <title>Ancient noncoding elements conserved in the human genome.</title>
        <authorList>
            <person name="Venkatesh B."/>
            <person name="Kirkness E.F."/>
            <person name="Loh Y.H."/>
            <person name="Halpern A.L."/>
            <person name="Lee A.P."/>
            <person name="Johnson J."/>
            <person name="Dandona N."/>
            <person name="Viswanathan L.D."/>
            <person name="Tay A."/>
            <person name="Venter J.C."/>
            <person name="Strausberg R.L."/>
            <person name="Brenner S."/>
        </authorList>
    </citation>
    <scope>NUCLEOTIDE SEQUENCE [LARGE SCALE GENOMIC DNA]</scope>
</reference>
<dbReference type="SUPFAM" id="SSF51735">
    <property type="entry name" value="NAD(P)-binding Rossmann-fold domains"/>
    <property type="match status" value="1"/>
</dbReference>
<name>A0A4W3HLY1_CALMI</name>
<keyword evidence="6" id="KW-1185">Reference proteome</keyword>
<dbReference type="STRING" id="7868.ENSCMIP00000017116"/>
<keyword evidence="3" id="KW-0560">Oxidoreductase</keyword>
<dbReference type="PANTHER" id="PTHR43677:SF3">
    <property type="entry name" value="PROSTAGLANDIN REDUCTASE 3"/>
    <property type="match status" value="1"/>
</dbReference>
<accession>A0A4W3HLY1</accession>
<dbReference type="OMA" id="VDMSYSR"/>
<dbReference type="GO" id="GO:0005739">
    <property type="term" value="C:mitochondrion"/>
    <property type="evidence" value="ECO:0007669"/>
    <property type="project" value="TreeGrafter"/>
</dbReference>
<evidence type="ECO:0000259" key="4">
    <source>
        <dbReference type="SMART" id="SM00829"/>
    </source>
</evidence>
<dbReference type="SMART" id="SM00829">
    <property type="entry name" value="PKS_ER"/>
    <property type="match status" value="1"/>
</dbReference>
<reference evidence="5" key="5">
    <citation type="submission" date="2025-09" db="UniProtKB">
        <authorList>
            <consortium name="Ensembl"/>
        </authorList>
    </citation>
    <scope>IDENTIFICATION</scope>
</reference>
<dbReference type="InterPro" id="IPR020843">
    <property type="entry name" value="ER"/>
</dbReference>
<dbReference type="Gene3D" id="3.90.180.10">
    <property type="entry name" value="Medium-chain alcohol dehydrogenases, catalytic domain"/>
    <property type="match status" value="1"/>
</dbReference>
<dbReference type="InterPro" id="IPR013154">
    <property type="entry name" value="ADH-like_N"/>
</dbReference>
<reference evidence="6" key="3">
    <citation type="journal article" date="2014" name="Nature">
        <title>Elephant shark genome provides unique insights into gnathostome evolution.</title>
        <authorList>
            <consortium name="International Elephant Shark Genome Sequencing Consortium"/>
            <person name="Venkatesh B."/>
            <person name="Lee A.P."/>
            <person name="Ravi V."/>
            <person name="Maurya A.K."/>
            <person name="Lian M.M."/>
            <person name="Swann J.B."/>
            <person name="Ohta Y."/>
            <person name="Flajnik M.F."/>
            <person name="Sutoh Y."/>
            <person name="Kasahara M."/>
            <person name="Hoon S."/>
            <person name="Gangu V."/>
            <person name="Roy S.W."/>
            <person name="Irimia M."/>
            <person name="Korzh V."/>
            <person name="Kondrychyn I."/>
            <person name="Lim Z.W."/>
            <person name="Tay B.H."/>
            <person name="Tohari S."/>
            <person name="Kong K.W."/>
            <person name="Ho S."/>
            <person name="Lorente-Galdos B."/>
            <person name="Quilez J."/>
            <person name="Marques-Bonet T."/>
            <person name="Raney B.J."/>
            <person name="Ingham P.W."/>
            <person name="Tay A."/>
            <person name="Hillier L.W."/>
            <person name="Minx P."/>
            <person name="Boehm T."/>
            <person name="Wilson R.K."/>
            <person name="Brenner S."/>
            <person name="Warren W.C."/>
        </authorList>
    </citation>
    <scope>NUCLEOTIDE SEQUENCE [LARGE SCALE GENOMIC DNA]</scope>
</reference>
<comment type="similarity">
    <text evidence="1">Belongs to the zinc-containing alcohol dehydrogenase family. Quinone oxidoreductase subfamily.</text>
</comment>
<dbReference type="PROSITE" id="PS01162">
    <property type="entry name" value="QOR_ZETA_CRYSTAL"/>
    <property type="match status" value="1"/>
</dbReference>
<protein>
    <recommendedName>
        <fullName evidence="2">15-oxoprostaglandin 13-reductase</fullName>
        <ecNumber evidence="2">1.3.1.48</ecNumber>
    </recommendedName>
</protein>
<dbReference type="RefSeq" id="XP_007898759.1">
    <property type="nucleotide sequence ID" value="XM_007900568.2"/>
</dbReference>
<dbReference type="GeneTree" id="ENSGT00920000149172"/>
<reference evidence="6" key="2">
    <citation type="journal article" date="2007" name="PLoS Biol.">
        <title>Survey sequencing and comparative analysis of the elephant shark (Callorhinchus milii) genome.</title>
        <authorList>
            <person name="Venkatesh B."/>
            <person name="Kirkness E.F."/>
            <person name="Loh Y.H."/>
            <person name="Halpern A.L."/>
            <person name="Lee A.P."/>
            <person name="Johnson J."/>
            <person name="Dandona N."/>
            <person name="Viswanathan L.D."/>
            <person name="Tay A."/>
            <person name="Venter J.C."/>
            <person name="Strausberg R.L."/>
            <person name="Brenner S."/>
        </authorList>
    </citation>
    <scope>NUCLEOTIDE SEQUENCE [LARGE SCALE GENOMIC DNA]</scope>
</reference>
<dbReference type="InParanoid" id="A0A4W3HLY1"/>
<dbReference type="PANTHER" id="PTHR43677">
    <property type="entry name" value="SHORT-CHAIN DEHYDROGENASE/REDUCTASE"/>
    <property type="match status" value="1"/>
</dbReference>
<dbReference type="Gene3D" id="3.40.50.720">
    <property type="entry name" value="NAD(P)-binding Rossmann-like Domain"/>
    <property type="match status" value="1"/>
</dbReference>
<gene>
    <name evidence="5" type="primary">LOC103183218</name>
</gene>
<evidence type="ECO:0000256" key="3">
    <source>
        <dbReference type="ARBA" id="ARBA00023002"/>
    </source>
</evidence>
<evidence type="ECO:0000256" key="2">
    <source>
        <dbReference type="ARBA" id="ARBA00011981"/>
    </source>
</evidence>
<dbReference type="CDD" id="cd08250">
    <property type="entry name" value="Mgc45594_like"/>
    <property type="match status" value="1"/>
</dbReference>
<sequence>MARLSPTAAKLVCGIRWTCRIAAPPCAVPVQVPVPVPVPRRGIVDMSYSQQFMDFTASAVPGAMRKLVVTALSPNFTEAVRTQSARVPTPGDGELLVRNRFVGINASDINYAAGQYDPSLRPPFGIGFEGIGEVVGLGLSASANYAVGQSVAYMAPGAFAEYVIVPTKKAVWVPSVKPEFLTLLLSATTAYISLKELGALSEGQKVLVTAAAGGTGQFAVQLAKKAKCHVIGTCSSDEKVSFLKSIDCDRPINYKTENVAEVLRKEYPEGLDVVYESVGGDMFKLAVNCLAIKGRLLLIGFISSYQNPGGLKAVEVDNLALKLLQKSASVRGFFLLHYPSQYQAGLKHLMEMYERGELVCEVDRGDQAPEGRFVGLESIYQAVDYLYLGKNIGKIVVELPQPVKAKL</sequence>
<dbReference type="InterPro" id="IPR002364">
    <property type="entry name" value="Quin_OxRdtase/zeta-crystal_CS"/>
</dbReference>
<evidence type="ECO:0000313" key="5">
    <source>
        <dbReference type="Ensembl" id="ENSCMIP00000017116.1"/>
    </source>
</evidence>
<dbReference type="KEGG" id="cmk:103183218"/>
<dbReference type="GO" id="GO:0008270">
    <property type="term" value="F:zinc ion binding"/>
    <property type="evidence" value="ECO:0007669"/>
    <property type="project" value="InterPro"/>
</dbReference>
<evidence type="ECO:0000313" key="6">
    <source>
        <dbReference type="Proteomes" id="UP000314986"/>
    </source>
</evidence>
<dbReference type="InterPro" id="IPR051397">
    <property type="entry name" value="Zn-ADH-like_protein"/>
</dbReference>
<dbReference type="InterPro" id="IPR013149">
    <property type="entry name" value="ADH-like_C"/>
</dbReference>
<dbReference type="InterPro" id="IPR011032">
    <property type="entry name" value="GroES-like_sf"/>
</dbReference>
<dbReference type="OrthoDB" id="9992527at2759"/>
<dbReference type="Ensembl" id="ENSCMIT00000017452.1">
    <property type="protein sequence ID" value="ENSCMIP00000017116.1"/>
    <property type="gene ID" value="ENSCMIG00000008184.1"/>
</dbReference>
<dbReference type="GO" id="GO:0047522">
    <property type="term" value="F:15-oxoprostaglandin 13-reductase [NAD(P)+] activity"/>
    <property type="evidence" value="ECO:0007669"/>
    <property type="project" value="UniProtKB-EC"/>
</dbReference>
<dbReference type="AlphaFoldDB" id="A0A4W3HLY1"/>
<evidence type="ECO:0000256" key="1">
    <source>
        <dbReference type="ARBA" id="ARBA00010371"/>
    </source>
</evidence>
<organism evidence="5 6">
    <name type="scientific">Callorhinchus milii</name>
    <name type="common">Ghost shark</name>
    <dbReference type="NCBI Taxonomy" id="7868"/>
    <lineage>
        <taxon>Eukaryota</taxon>
        <taxon>Metazoa</taxon>
        <taxon>Chordata</taxon>
        <taxon>Craniata</taxon>
        <taxon>Vertebrata</taxon>
        <taxon>Chondrichthyes</taxon>
        <taxon>Holocephali</taxon>
        <taxon>Chimaeriformes</taxon>
        <taxon>Callorhinchidae</taxon>
        <taxon>Callorhinchus</taxon>
    </lineage>
</organism>
<dbReference type="FunFam" id="3.40.50.720:FF:000121">
    <property type="entry name" value="Prostaglandin reductase 2"/>
    <property type="match status" value="1"/>
</dbReference>
<proteinExistence type="inferred from homology"/>
<feature type="domain" description="Enoyl reductase (ER)" evidence="4">
    <location>
        <begin position="75"/>
        <end position="397"/>
    </location>
</feature>
<dbReference type="Proteomes" id="UP000314986">
    <property type="component" value="Unassembled WGS sequence"/>
</dbReference>
<dbReference type="EC" id="1.3.1.48" evidence="2"/>
<dbReference type="GeneID" id="103183218"/>
<dbReference type="Pfam" id="PF00107">
    <property type="entry name" value="ADH_zinc_N"/>
    <property type="match status" value="1"/>
</dbReference>
<dbReference type="SUPFAM" id="SSF50129">
    <property type="entry name" value="GroES-like"/>
    <property type="match status" value="1"/>
</dbReference>
<reference evidence="5" key="4">
    <citation type="submission" date="2025-08" db="UniProtKB">
        <authorList>
            <consortium name="Ensembl"/>
        </authorList>
    </citation>
    <scope>IDENTIFICATION</scope>
</reference>
<dbReference type="InterPro" id="IPR036291">
    <property type="entry name" value="NAD(P)-bd_dom_sf"/>
</dbReference>
<dbReference type="Pfam" id="PF08240">
    <property type="entry name" value="ADH_N"/>
    <property type="match status" value="1"/>
</dbReference>